<comment type="catalytic activity">
    <reaction evidence="5">
        <text>chorismate = 4-hydroxybenzoate + pyruvate</text>
        <dbReference type="Rhea" id="RHEA:16505"/>
        <dbReference type="ChEBI" id="CHEBI:15361"/>
        <dbReference type="ChEBI" id="CHEBI:17879"/>
        <dbReference type="ChEBI" id="CHEBI:29748"/>
        <dbReference type="EC" id="4.1.3.40"/>
    </reaction>
</comment>
<accession>A0A6M4A9N1</accession>
<dbReference type="OrthoDB" id="8606430at2"/>
<evidence type="ECO:0000256" key="3">
    <source>
        <dbReference type="ARBA" id="ARBA00023239"/>
    </source>
</evidence>
<dbReference type="PANTHER" id="PTHR38683:SF1">
    <property type="entry name" value="CHORISMATE PYRUVATE-LYASE"/>
    <property type="match status" value="1"/>
</dbReference>
<dbReference type="AlphaFoldDB" id="A0A6M4A9N1"/>
<dbReference type="UniPathway" id="UPA00232"/>
<feature type="binding site" evidence="5">
    <location>
        <position position="118"/>
    </location>
    <ligand>
        <name>substrate</name>
    </ligand>
</feature>
<dbReference type="EMBL" id="CP051152">
    <property type="protein sequence ID" value="QJQ07814.1"/>
    <property type="molecule type" value="Genomic_DNA"/>
</dbReference>
<dbReference type="SUPFAM" id="SSF64288">
    <property type="entry name" value="Chorismate lyase-like"/>
    <property type="match status" value="1"/>
</dbReference>
<dbReference type="HAMAP" id="MF_01632">
    <property type="entry name" value="UbiC"/>
    <property type="match status" value="1"/>
</dbReference>
<comment type="pathway">
    <text evidence="5">Cofactor biosynthesis; ubiquinone biosynthesis.</text>
</comment>
<keyword evidence="7" id="KW-1185">Reference proteome</keyword>
<dbReference type="KEGG" id="upi:EJG51_016950"/>
<comment type="similarity">
    <text evidence="5">Belongs to the UbiC family.</text>
</comment>
<dbReference type="GO" id="GO:0008813">
    <property type="term" value="F:chorismate lyase activity"/>
    <property type="evidence" value="ECO:0007669"/>
    <property type="project" value="UniProtKB-UniRule"/>
</dbReference>
<evidence type="ECO:0000313" key="7">
    <source>
        <dbReference type="Proteomes" id="UP000274350"/>
    </source>
</evidence>
<evidence type="ECO:0000313" key="6">
    <source>
        <dbReference type="EMBL" id="QJQ07814.1"/>
    </source>
</evidence>
<keyword evidence="1 5" id="KW-0963">Cytoplasm</keyword>
<dbReference type="GO" id="GO:0006744">
    <property type="term" value="P:ubiquinone biosynthetic process"/>
    <property type="evidence" value="ECO:0007669"/>
    <property type="project" value="UniProtKB-UniRule"/>
</dbReference>
<comment type="caution">
    <text evidence="5">Lacks conserved residue(s) required for the propagation of feature annotation.</text>
</comment>
<name>A0A6M4A9N1_9BURK</name>
<feature type="binding site" evidence="5">
    <location>
        <position position="179"/>
    </location>
    <ligand>
        <name>substrate</name>
    </ligand>
</feature>
<dbReference type="EC" id="4.1.3.40" evidence="5"/>
<keyword evidence="4 5" id="KW-0670">Pyruvate</keyword>
<reference evidence="6 7" key="1">
    <citation type="journal article" date="2019" name="Int. J. Syst. Evol. Microbiol.">
        <title>Undibacterium piscinae sp. nov., isolated from Korean shiner intestine.</title>
        <authorList>
            <person name="Lee S.Y."/>
            <person name="Kang W."/>
            <person name="Kim P.S."/>
            <person name="Kim H.S."/>
            <person name="Sung H."/>
            <person name="Shin N.R."/>
            <person name="Whon T.W."/>
            <person name="Yun J.H."/>
            <person name="Lee J.Y."/>
            <person name="Lee J.Y."/>
            <person name="Jung M.J."/>
            <person name="Jeong Y.S."/>
            <person name="Tak E.J."/>
            <person name="Han J.E."/>
            <person name="Hyun D.W."/>
            <person name="Kang M.S."/>
            <person name="Lee K.E."/>
            <person name="Lee B.H."/>
            <person name="Bae J.W."/>
        </authorList>
    </citation>
    <scope>NUCLEOTIDE SEQUENCE [LARGE SCALE GENOMIC DNA]</scope>
    <source>
        <strain evidence="6 7">S11R28</strain>
    </source>
</reference>
<comment type="function">
    <text evidence="5">Removes the pyruvyl group from chorismate, with concomitant aromatization of the ring, to provide 4-hydroxybenzoate (4HB) for the ubiquinone pathway.</text>
</comment>
<organism evidence="6 7">
    <name type="scientific">Undibacterium piscinae</name>
    <dbReference type="NCBI Taxonomy" id="2495591"/>
    <lineage>
        <taxon>Bacteria</taxon>
        <taxon>Pseudomonadati</taxon>
        <taxon>Pseudomonadota</taxon>
        <taxon>Betaproteobacteria</taxon>
        <taxon>Burkholderiales</taxon>
        <taxon>Oxalobacteraceae</taxon>
        <taxon>Undibacterium</taxon>
    </lineage>
</organism>
<dbReference type="GO" id="GO:0005829">
    <property type="term" value="C:cytosol"/>
    <property type="evidence" value="ECO:0007669"/>
    <property type="project" value="TreeGrafter"/>
</dbReference>
<evidence type="ECO:0000256" key="5">
    <source>
        <dbReference type="HAMAP-Rule" id="MF_01632"/>
    </source>
</evidence>
<sequence>MQSKQSTAFLRAAQWHNHVNAVRASVQMRDWLTNRASLTARLVARCRQFRVQRLHQGRAICLADEFAEIGLARPLKVIEREVLLRCDGEVMVYAHTVVPMTANATQWPLFAALGEKSLGSTLFSDPLVQRCALSYARLRPGHALMQRIRDLRLLDDDAVSLLARRSVFRRKGACLLVTEVFLPRIASLKDTSGEY</sequence>
<evidence type="ECO:0000256" key="1">
    <source>
        <dbReference type="ARBA" id="ARBA00022490"/>
    </source>
</evidence>
<comment type="subcellular location">
    <subcellularLocation>
        <location evidence="5">Cytoplasm</location>
    </subcellularLocation>
</comment>
<dbReference type="InterPro" id="IPR028978">
    <property type="entry name" value="Chorismate_lyase_/UTRA_dom_sf"/>
</dbReference>
<dbReference type="InterPro" id="IPR007440">
    <property type="entry name" value="Chorismate--pyruvate_lyase"/>
</dbReference>
<keyword evidence="2 5" id="KW-0831">Ubiquinone biosynthesis</keyword>
<evidence type="ECO:0000256" key="4">
    <source>
        <dbReference type="ARBA" id="ARBA00023317"/>
    </source>
</evidence>
<dbReference type="PANTHER" id="PTHR38683">
    <property type="entry name" value="CHORISMATE PYRUVATE-LYASE"/>
    <property type="match status" value="1"/>
</dbReference>
<proteinExistence type="inferred from homology"/>
<feature type="binding site" evidence="5">
    <location>
        <position position="80"/>
    </location>
    <ligand>
        <name>substrate</name>
    </ligand>
</feature>
<dbReference type="GO" id="GO:0042866">
    <property type="term" value="P:pyruvate biosynthetic process"/>
    <property type="evidence" value="ECO:0007669"/>
    <property type="project" value="UniProtKB-UniRule"/>
</dbReference>
<dbReference type="Proteomes" id="UP000274350">
    <property type="component" value="Chromosome"/>
</dbReference>
<keyword evidence="3 5" id="KW-0456">Lyase</keyword>
<dbReference type="Pfam" id="PF04345">
    <property type="entry name" value="Chor_lyase"/>
    <property type="match status" value="1"/>
</dbReference>
<protein>
    <recommendedName>
        <fullName evidence="5">Probable chorismate pyruvate-lyase</fullName>
        <shortName evidence="5">CL</shortName>
        <shortName evidence="5">CPL</shortName>
        <ecNumber evidence="5">4.1.3.40</ecNumber>
    </recommendedName>
</protein>
<dbReference type="Gene3D" id="3.40.1410.10">
    <property type="entry name" value="Chorismate lyase-like"/>
    <property type="match status" value="1"/>
</dbReference>
<gene>
    <name evidence="5" type="primary">ubiC</name>
    <name evidence="6" type="ORF">EJG51_016950</name>
</gene>
<evidence type="ECO:0000256" key="2">
    <source>
        <dbReference type="ARBA" id="ARBA00022688"/>
    </source>
</evidence>